<evidence type="ECO:0000256" key="2">
    <source>
        <dbReference type="SAM" id="SignalP"/>
    </source>
</evidence>
<dbReference type="Pfam" id="PF03401">
    <property type="entry name" value="TctC"/>
    <property type="match status" value="1"/>
</dbReference>
<evidence type="ECO:0000313" key="4">
    <source>
        <dbReference type="Proteomes" id="UP000196138"/>
    </source>
</evidence>
<dbReference type="CDD" id="cd13578">
    <property type="entry name" value="PBP2_Bug27"/>
    <property type="match status" value="1"/>
</dbReference>
<dbReference type="InterPro" id="IPR006311">
    <property type="entry name" value="TAT_signal"/>
</dbReference>
<sequence>MRNARRSFLHWTLAATVAGTGTFGASLAHAQADYPAAGKTIRLIVPYPAGGGTDIIARSLGAELGQNLNATVIVENKPGASGMLGNTLVAKSPADGYTILLGITALIQAPAVYPKVTYQVSDFAPVSLIARSMDVFMVPRSSGITSLKDFIAKAKADKGMSFASYGNATSSHFNGEQFKRQAGVDLVHAPYAGSGPEMAAVLGAQVSSAFVDATAMSPHLKSDKLNFLAVTGTRRHPSLPNVPTFGELGFKGLEANGWFAMFVPAKTPQPIVDKLSAEVQKIVKTPAMTKRLADMGLMPAGSTAKEMAEVIQKDTPHWAGIAKTANIQID</sequence>
<keyword evidence="2" id="KW-0732">Signal</keyword>
<dbReference type="Gene3D" id="3.40.190.10">
    <property type="entry name" value="Periplasmic binding protein-like II"/>
    <property type="match status" value="1"/>
</dbReference>
<feature type="chain" id="PRO_5012824202" evidence="2">
    <location>
        <begin position="31"/>
        <end position="330"/>
    </location>
</feature>
<dbReference type="EMBL" id="CP021455">
    <property type="protein sequence ID" value="ARU03501.1"/>
    <property type="molecule type" value="Genomic_DNA"/>
</dbReference>
<comment type="similarity">
    <text evidence="1">Belongs to the UPF0065 (bug) family.</text>
</comment>
<protein>
    <submittedName>
        <fullName evidence="3">ABC transporter substrate-binding protein</fullName>
    </submittedName>
</protein>
<dbReference type="PANTHER" id="PTHR42928:SF5">
    <property type="entry name" value="BLR1237 PROTEIN"/>
    <property type="match status" value="1"/>
</dbReference>
<reference evidence="3 4" key="1">
    <citation type="submission" date="2017-05" db="EMBL/GenBank/DDBJ databases">
        <authorList>
            <person name="Song R."/>
            <person name="Chenine A.L."/>
            <person name="Ruprecht R.M."/>
        </authorList>
    </citation>
    <scope>NUCLEOTIDE SEQUENCE [LARGE SCALE GENOMIC DNA]</scope>
    <source>
        <strain evidence="3 4">DSM 26136</strain>
    </source>
</reference>
<dbReference type="RefSeq" id="WP_087276207.1">
    <property type="nucleotide sequence ID" value="NZ_CP021455.1"/>
</dbReference>
<proteinExistence type="inferred from homology"/>
<dbReference type="PIRSF" id="PIRSF017082">
    <property type="entry name" value="YflP"/>
    <property type="match status" value="1"/>
</dbReference>
<dbReference type="SUPFAM" id="SSF53850">
    <property type="entry name" value="Periplasmic binding protein-like II"/>
    <property type="match status" value="1"/>
</dbReference>
<name>A0A1Y0EJA0_9BURK</name>
<accession>A0A1Y0EJA0</accession>
<dbReference type="OrthoDB" id="8678477at2"/>
<evidence type="ECO:0000256" key="1">
    <source>
        <dbReference type="ARBA" id="ARBA00006987"/>
    </source>
</evidence>
<dbReference type="InterPro" id="IPR042100">
    <property type="entry name" value="Bug_dom1"/>
</dbReference>
<organism evidence="3 4">
    <name type="scientific">Comamonas serinivorans</name>
    <dbReference type="NCBI Taxonomy" id="1082851"/>
    <lineage>
        <taxon>Bacteria</taxon>
        <taxon>Pseudomonadati</taxon>
        <taxon>Pseudomonadota</taxon>
        <taxon>Betaproteobacteria</taxon>
        <taxon>Burkholderiales</taxon>
        <taxon>Comamonadaceae</taxon>
        <taxon>Comamonas</taxon>
    </lineage>
</organism>
<dbReference type="AlphaFoldDB" id="A0A1Y0EJA0"/>
<dbReference type="Gene3D" id="3.40.190.150">
    <property type="entry name" value="Bordetella uptake gene, domain 1"/>
    <property type="match status" value="1"/>
</dbReference>
<evidence type="ECO:0000313" key="3">
    <source>
        <dbReference type="EMBL" id="ARU03501.1"/>
    </source>
</evidence>
<dbReference type="InterPro" id="IPR005064">
    <property type="entry name" value="BUG"/>
</dbReference>
<keyword evidence="4" id="KW-1185">Reference proteome</keyword>
<dbReference type="KEGG" id="cser:CCO03_01315"/>
<dbReference type="Proteomes" id="UP000196138">
    <property type="component" value="Chromosome"/>
</dbReference>
<dbReference type="PANTHER" id="PTHR42928">
    <property type="entry name" value="TRICARBOXYLATE-BINDING PROTEIN"/>
    <property type="match status" value="1"/>
</dbReference>
<feature type="signal peptide" evidence="2">
    <location>
        <begin position="1"/>
        <end position="30"/>
    </location>
</feature>
<dbReference type="PROSITE" id="PS51318">
    <property type="entry name" value="TAT"/>
    <property type="match status" value="1"/>
</dbReference>
<gene>
    <name evidence="3" type="ORF">CCO03_01315</name>
</gene>